<comment type="caution">
    <text evidence="8">The sequence shown here is derived from an EMBL/GenBank/DDBJ whole genome shotgun (WGS) entry which is preliminary data.</text>
</comment>
<feature type="domain" description="RRP4 S1" evidence="7">
    <location>
        <begin position="13"/>
        <end position="70"/>
    </location>
</feature>
<dbReference type="PANTHER" id="PTHR21321">
    <property type="entry name" value="PNAS-3 RELATED"/>
    <property type="match status" value="1"/>
</dbReference>
<proteinExistence type="inferred from homology"/>
<dbReference type="CDD" id="cd05789">
    <property type="entry name" value="S1_Rrp4"/>
    <property type="match status" value="1"/>
</dbReference>
<organism evidence="8 9">
    <name type="scientific">Dunaliella salina</name>
    <name type="common">Green alga</name>
    <name type="synonym">Protococcus salinus</name>
    <dbReference type="NCBI Taxonomy" id="3046"/>
    <lineage>
        <taxon>Eukaryota</taxon>
        <taxon>Viridiplantae</taxon>
        <taxon>Chlorophyta</taxon>
        <taxon>core chlorophytes</taxon>
        <taxon>Chlorophyceae</taxon>
        <taxon>CS clade</taxon>
        <taxon>Chlamydomonadales</taxon>
        <taxon>Dunaliellaceae</taxon>
        <taxon>Dunaliella</taxon>
    </lineage>
</organism>
<evidence type="ECO:0000313" key="8">
    <source>
        <dbReference type="EMBL" id="KAF5829571.1"/>
    </source>
</evidence>
<dbReference type="EMBL" id="MU070142">
    <property type="protein sequence ID" value="KAF5829571.1"/>
    <property type="molecule type" value="Genomic_DNA"/>
</dbReference>
<dbReference type="InterPro" id="IPR036612">
    <property type="entry name" value="KH_dom_type_1_sf"/>
</dbReference>
<keyword evidence="3" id="KW-0271">Exosome</keyword>
<sequence>MRRPCTHLVFSFQLAGKRWKVDLASRHEASLLLSAVNLPGGIQRRRNAEDELRMREVFREGDLLSAEVQSVQTDGSVALHTRSLKYGLLVGGQLIQVPPALVKRQKQHFHTLEAIGVDLILGCNGLLWVQPHVSPPPQSSIQGGADGGPDGEKPIESVPAKPPCSRHQLEVVTRVGNAIRALAHSYLAIYPTTIMDTYEVSNKESNSSS</sequence>
<evidence type="ECO:0000256" key="3">
    <source>
        <dbReference type="ARBA" id="ARBA00022835"/>
    </source>
</evidence>
<dbReference type="PANTHER" id="PTHR21321:SF4">
    <property type="entry name" value="EXOSOME COMPLEX COMPONENT RRP4"/>
    <property type="match status" value="1"/>
</dbReference>
<feature type="domain" description="K Homology" evidence="6">
    <location>
        <begin position="92"/>
        <end position="132"/>
    </location>
</feature>
<comment type="subcellular location">
    <subcellularLocation>
        <location evidence="1">Nucleus</location>
    </subcellularLocation>
</comment>
<evidence type="ECO:0000256" key="5">
    <source>
        <dbReference type="SAM" id="MobiDB-lite"/>
    </source>
</evidence>
<evidence type="ECO:0000259" key="6">
    <source>
        <dbReference type="Pfam" id="PF15985"/>
    </source>
</evidence>
<dbReference type="Proteomes" id="UP000815325">
    <property type="component" value="Unassembled WGS sequence"/>
</dbReference>
<dbReference type="Gene3D" id="2.40.50.140">
    <property type="entry name" value="Nucleic acid-binding proteins"/>
    <property type="match status" value="1"/>
</dbReference>
<name>A0ABQ7G4N7_DUNSA</name>
<reference evidence="8" key="1">
    <citation type="submission" date="2017-08" db="EMBL/GenBank/DDBJ databases">
        <authorList>
            <person name="Polle J.E."/>
            <person name="Barry K."/>
            <person name="Cushman J."/>
            <person name="Schmutz J."/>
            <person name="Tran D."/>
            <person name="Hathwaick L.T."/>
            <person name="Yim W.C."/>
            <person name="Jenkins J."/>
            <person name="Mckie-Krisberg Z.M."/>
            <person name="Prochnik S."/>
            <person name="Lindquist E."/>
            <person name="Dockter R.B."/>
            <person name="Adam C."/>
            <person name="Molina H."/>
            <person name="Bunkerborg J."/>
            <person name="Jin E."/>
            <person name="Buchheim M."/>
            <person name="Magnuson J."/>
        </authorList>
    </citation>
    <scope>NUCLEOTIDE SEQUENCE</scope>
    <source>
        <strain evidence="8">CCAP 19/18</strain>
    </source>
</reference>
<accession>A0ABQ7G4N7</accession>
<evidence type="ECO:0000256" key="2">
    <source>
        <dbReference type="ARBA" id="ARBA00009155"/>
    </source>
</evidence>
<evidence type="ECO:0000256" key="1">
    <source>
        <dbReference type="ARBA" id="ARBA00004123"/>
    </source>
</evidence>
<dbReference type="InterPro" id="IPR048565">
    <property type="entry name" value="S1_RRP4"/>
</dbReference>
<dbReference type="CDD" id="cd22525">
    <property type="entry name" value="KH-I_Rrp4_eukar"/>
    <property type="match status" value="1"/>
</dbReference>
<comment type="similarity">
    <text evidence="2">Belongs to the RRP4 family.</text>
</comment>
<evidence type="ECO:0000259" key="7">
    <source>
        <dbReference type="Pfam" id="PF21266"/>
    </source>
</evidence>
<dbReference type="SUPFAM" id="SSF50249">
    <property type="entry name" value="Nucleic acid-binding proteins"/>
    <property type="match status" value="1"/>
</dbReference>
<protein>
    <recommendedName>
        <fullName evidence="10">K Homology domain-containing protein</fullName>
    </recommendedName>
</protein>
<dbReference type="Pfam" id="PF21266">
    <property type="entry name" value="S1_RRP4"/>
    <property type="match status" value="1"/>
</dbReference>
<feature type="region of interest" description="Disordered" evidence="5">
    <location>
        <begin position="134"/>
        <end position="164"/>
    </location>
</feature>
<evidence type="ECO:0000313" key="9">
    <source>
        <dbReference type="Proteomes" id="UP000815325"/>
    </source>
</evidence>
<keyword evidence="4" id="KW-0694">RNA-binding</keyword>
<dbReference type="SUPFAM" id="SSF54791">
    <property type="entry name" value="Eukaryotic type KH-domain (KH-domain type I)"/>
    <property type="match status" value="1"/>
</dbReference>
<dbReference type="InterPro" id="IPR012340">
    <property type="entry name" value="NA-bd_OB-fold"/>
</dbReference>
<keyword evidence="9" id="KW-1185">Reference proteome</keyword>
<gene>
    <name evidence="8" type="ORF">DUNSADRAFT_15886</name>
</gene>
<evidence type="ECO:0008006" key="10">
    <source>
        <dbReference type="Google" id="ProtNLM"/>
    </source>
</evidence>
<dbReference type="InterPro" id="IPR026699">
    <property type="entry name" value="Exosome_RNA_bind1/RRP40/RRP4"/>
</dbReference>
<dbReference type="InterPro" id="IPR004088">
    <property type="entry name" value="KH_dom_type_1"/>
</dbReference>
<dbReference type="Pfam" id="PF15985">
    <property type="entry name" value="KH_6"/>
    <property type="match status" value="1"/>
</dbReference>
<evidence type="ECO:0000256" key="4">
    <source>
        <dbReference type="ARBA" id="ARBA00022884"/>
    </source>
</evidence>